<dbReference type="PANTHER" id="PTHR13950:SF9">
    <property type="entry name" value="RABCONNECTIN-3A"/>
    <property type="match status" value="1"/>
</dbReference>
<dbReference type="Gene3D" id="2.130.10.10">
    <property type="entry name" value="YVTN repeat-like/Quinoprotein amine dehydrogenase"/>
    <property type="match status" value="2"/>
</dbReference>
<dbReference type="InterPro" id="IPR052208">
    <property type="entry name" value="DmX-like/RAVE_component"/>
</dbReference>
<keyword evidence="4" id="KW-1185">Reference proteome</keyword>
<dbReference type="InterPro" id="IPR036322">
    <property type="entry name" value="WD40_repeat_dom_sf"/>
</dbReference>
<dbReference type="InterPro" id="IPR001680">
    <property type="entry name" value="WD40_rpt"/>
</dbReference>
<feature type="compositionally biased region" description="Basic and acidic residues" evidence="1">
    <location>
        <begin position="1385"/>
        <end position="1402"/>
    </location>
</feature>
<sequence length="1425" mass="160069">MTITFLPGEPNSLTTSLGSARWKDKQLLAYCSGNNLIILCYPLQLLQTIYLDADGVAVSVEEETSNIAVAVGRKVFIYTPVYEYSKSTQWVLSETLVLPSGSNKITDLSWGDEVELLISTDTQLQLWMVGTSLTPSRKLWSTPLANPPVIVDFTRDLSLAATVGKYDRLVKVWRRLSYDHDTVEFDYSFLPHPSSVTSIRWKLPFHKSESIENILYTTCTDGMLRVWRPVNLSDAANMQLWATIDLYEAVPRSLGGQYRSVCIVDNKDLSIAAESLLTRKNIWNHTKAKDPLIDIIQSKPELVLITDNLGHLAIFGIDYAGGAKQRLVRSFLIVPASLSPTIKLSKNCKRLSMFAYGVKTNNNTFDLSMVIHDYQEGSIKHYHSSLDVLLDPVVPPNPTRKFSLDSLLTGHNKSVQRLIRSSDGTAILSCSRFSENILWIPRALNSCSDDDNMTLAKYAYLKTSSPVRYATVSSYGHILTTLLEDNQIVVWDAKKENSLPKQLCSIKISPMNGGLLSYLLLPESESQDRLHILAIYQSRSGDAWEVRLAGDNGDVSTITKLDSFELPIVVEENETVENLYLVSAVDPVGWEATVGESLDLFQRDIITTVSATGVLRTWTARFNKLSQSIEWLESCKIQTEITHPSFVLGSSRKKVAISNKSGTQLSIYDTRQGILEFTTEFAVNQSITDLDWTCTPDNQNILAVGFMKDVVLYCQLRFDYTNKSSSWAPFRNASIGQYTTHNIGDSIWLSNGNLVIGTGNQFFIQDRKVDLNDRVTRKIMGSRITKINDIFSICSVLNGPLPFYHPQLLIQSVFAGKIDVAKRILVTLLKCLKFAVVLDSSVVDVTSYLDLPLDMFFNAENQETNRFKAGKFNQIMFEMAADDDLNQSFNTKVVEKLIDKLQSVTLPFLTRHQQITLVSTIEALGEVETNKASLDYNGIRFYLGYRLFKIHLTTQDGMSIRDFNWALHSKSQEVLLNLVEKSTTLVSGKIWQTYKDFGIPYWLNQTSLTEQVEKMARSQFLEDGKRDPTNCTLFYLLLRKKQTLLSLWRTASWHKEQQKMLKFLANDFTENRWRSAASKNAFALLGTHRFEYAAAFFLLAGSLKDCVNVIIRQMKDVPLAILVARVYEGDMGPVLKDLIERHIFPDAVQSGDRWLVSWGYWMLNRKSNAAKALIMAPSSIVANNEKQKNLSFLTEDPVQIFLYQQLRKHITSSTFSSGYTTPNIGDHSGCKFLIDLTLKSEFSFVSTVASLYYRMGCDVLALDVVKNWDFVSIRPSSTPNGTKTWSESFSTLNSRVNSQFDLARQNPSNIFGIDDVISGFSPISNRGMTGNIGQQTSSPAIASNPFGIEDNFTIPSHGRNPFGIVEDTTPRSRQPLGTEVAPATDENKANSKSEPVKKAEAKKMFVPPSQIAFLEPDMSAFNFGN</sequence>
<feature type="domain" description="RAVE complex protein Rav1 C-terminal" evidence="2">
    <location>
        <begin position="613"/>
        <end position="1263"/>
    </location>
</feature>
<gene>
    <name evidence="3" type="ORF">NADFUDRAFT_48835</name>
</gene>
<name>A0A1E3PRY7_9ASCO</name>
<proteinExistence type="predicted"/>
<dbReference type="Proteomes" id="UP000095009">
    <property type="component" value="Unassembled WGS sequence"/>
</dbReference>
<dbReference type="OrthoDB" id="342131at2759"/>
<evidence type="ECO:0000259" key="2">
    <source>
        <dbReference type="Pfam" id="PF12234"/>
    </source>
</evidence>
<reference evidence="3 4" key="1">
    <citation type="journal article" date="2016" name="Proc. Natl. Acad. Sci. U.S.A.">
        <title>Comparative genomics of biotechnologically important yeasts.</title>
        <authorList>
            <person name="Riley R."/>
            <person name="Haridas S."/>
            <person name="Wolfe K.H."/>
            <person name="Lopes M.R."/>
            <person name="Hittinger C.T."/>
            <person name="Goeker M."/>
            <person name="Salamov A.A."/>
            <person name="Wisecaver J.H."/>
            <person name="Long T.M."/>
            <person name="Calvey C.H."/>
            <person name="Aerts A.L."/>
            <person name="Barry K.W."/>
            <person name="Choi C."/>
            <person name="Clum A."/>
            <person name="Coughlan A.Y."/>
            <person name="Deshpande S."/>
            <person name="Douglass A.P."/>
            <person name="Hanson S.J."/>
            <person name="Klenk H.-P."/>
            <person name="LaButti K.M."/>
            <person name="Lapidus A."/>
            <person name="Lindquist E.A."/>
            <person name="Lipzen A.M."/>
            <person name="Meier-Kolthoff J.P."/>
            <person name="Ohm R.A."/>
            <person name="Otillar R.P."/>
            <person name="Pangilinan J.L."/>
            <person name="Peng Y."/>
            <person name="Rokas A."/>
            <person name="Rosa C.A."/>
            <person name="Scheuner C."/>
            <person name="Sibirny A.A."/>
            <person name="Slot J.C."/>
            <person name="Stielow J.B."/>
            <person name="Sun H."/>
            <person name="Kurtzman C.P."/>
            <person name="Blackwell M."/>
            <person name="Grigoriev I.V."/>
            <person name="Jeffries T.W."/>
        </authorList>
    </citation>
    <scope>NUCLEOTIDE SEQUENCE [LARGE SCALE GENOMIC DNA]</scope>
    <source>
        <strain evidence="3 4">DSM 6958</strain>
    </source>
</reference>
<dbReference type="EMBL" id="KV454406">
    <property type="protein sequence ID" value="ODQ68186.1"/>
    <property type="molecule type" value="Genomic_DNA"/>
</dbReference>
<dbReference type="GO" id="GO:0007035">
    <property type="term" value="P:vacuolar acidification"/>
    <property type="evidence" value="ECO:0007669"/>
    <property type="project" value="TreeGrafter"/>
</dbReference>
<dbReference type="SUPFAM" id="SSF50978">
    <property type="entry name" value="WD40 repeat-like"/>
    <property type="match status" value="2"/>
</dbReference>
<evidence type="ECO:0000313" key="4">
    <source>
        <dbReference type="Proteomes" id="UP000095009"/>
    </source>
</evidence>
<dbReference type="SMART" id="SM00320">
    <property type="entry name" value="WD40"/>
    <property type="match status" value="2"/>
</dbReference>
<dbReference type="InterPro" id="IPR015943">
    <property type="entry name" value="WD40/YVTN_repeat-like_dom_sf"/>
</dbReference>
<dbReference type="PANTHER" id="PTHR13950">
    <property type="entry name" value="RABCONNECTIN-RELATED"/>
    <property type="match status" value="1"/>
</dbReference>
<protein>
    <recommendedName>
        <fullName evidence="2">RAVE complex protein Rav1 C-terminal domain-containing protein</fullName>
    </recommendedName>
</protein>
<accession>A0A1E3PRY7</accession>
<dbReference type="Pfam" id="PF12234">
    <property type="entry name" value="Rav1p_C"/>
    <property type="match status" value="1"/>
</dbReference>
<feature type="region of interest" description="Disordered" evidence="1">
    <location>
        <begin position="1366"/>
        <end position="1402"/>
    </location>
</feature>
<evidence type="ECO:0000256" key="1">
    <source>
        <dbReference type="SAM" id="MobiDB-lite"/>
    </source>
</evidence>
<evidence type="ECO:0000313" key="3">
    <source>
        <dbReference type="EMBL" id="ODQ68186.1"/>
    </source>
</evidence>
<dbReference type="GO" id="GO:0043291">
    <property type="term" value="C:RAVE complex"/>
    <property type="evidence" value="ECO:0007669"/>
    <property type="project" value="TreeGrafter"/>
</dbReference>
<organism evidence="3 4">
    <name type="scientific">Nadsonia fulvescens var. elongata DSM 6958</name>
    <dbReference type="NCBI Taxonomy" id="857566"/>
    <lineage>
        <taxon>Eukaryota</taxon>
        <taxon>Fungi</taxon>
        <taxon>Dikarya</taxon>
        <taxon>Ascomycota</taxon>
        <taxon>Saccharomycotina</taxon>
        <taxon>Dipodascomycetes</taxon>
        <taxon>Dipodascales</taxon>
        <taxon>Dipodascales incertae sedis</taxon>
        <taxon>Nadsonia</taxon>
    </lineage>
</organism>
<dbReference type="InterPro" id="IPR022033">
    <property type="entry name" value="Rav1p_C"/>
</dbReference>
<dbReference type="STRING" id="857566.A0A1E3PRY7"/>